<reference evidence="2 3" key="1">
    <citation type="submission" date="2024-09" db="EMBL/GenBank/DDBJ databases">
        <title>Itraconazole resistance in Madurella fahalii resulting from another homologue of gene encoding cytochrome P450 14-alpha sterol demethylase (CYP51).</title>
        <authorList>
            <person name="Yoshioka I."/>
            <person name="Fahal A.H."/>
            <person name="Kaneko S."/>
            <person name="Yaguchi T."/>
        </authorList>
    </citation>
    <scope>NUCLEOTIDE SEQUENCE [LARGE SCALE GENOMIC DNA]</scope>
    <source>
        <strain evidence="2 3">IFM 68171</strain>
    </source>
</reference>
<evidence type="ECO:0000313" key="3">
    <source>
        <dbReference type="Proteomes" id="UP001628179"/>
    </source>
</evidence>
<feature type="domain" description="DUF7708" evidence="1">
    <location>
        <begin position="139"/>
        <end position="280"/>
    </location>
</feature>
<protein>
    <recommendedName>
        <fullName evidence="1">DUF7708 domain-containing protein</fullName>
    </recommendedName>
</protein>
<sequence length="789" mass="88527">MNPDVVTLNLMDPGIPTPNNREDESAPRAGTLIYHSPFDVVTEHASAGLVDQIPARPLLWDVAVRRFSSPSFKVDRQRLTGHIDSARTAYARAFVSIQKSIKGDDAEAILSRSSQKDLAETAMELLNESSSNDDKGRFSRLIDILHHYHGVFDVLSQAGDFGYLAVVWGGMKLLLMMAKNKKELLAKVTDMLVEIGLTLSRIEVYAKLFPTGRMVELISMIYAAVTDFLEEVILHFNRQSTFRKLLSSLVRPFDEKFGRAMERIHRLETCIEKDAILLHAMQTASIAQHQLDAFLHRNHLQSTLNDAMPPTDPLQPGAQRQQQIPDIFVKIKQTLFLGFQDQASYHESLAATYSVTARAWEKWFGVEQRHLPSSASPGQGTRLSQGLCDAPDYQHALQWVAQQRRLTPSIPSAYLIWAQGMTVHTAIASLIFQILQQRPAAVVECNLDMDMFVRATTSVKTLWDVFTYLMKHLGGCLLYISIGSAGEDEFAIVDKFVRTVRDWDGPPIWVTMIHPYNEGFVGIDTATDLDGLYDVHPSLTTTDALHHVLMLELDIHKVSETIQTVLWEAVWRETRYASVGISFTRVVDMILSEAEELSRQEADGVPLLTEDARGLWMQGVQKWIDNPVASNTMRELVQRHLDIVPLAQPDDIRAAISRHLKRLVLRIDGSRASSFASRAMTETQRHRVWDKMKVAIIPGSEAMFCTAIRELLSDALESYSVMPCQNARQAGSVIMKLLNERFILDGAWNRSMSQDEQLMVTGITEAIMTGFAGTIDALSEPGEGEDGRE</sequence>
<dbReference type="Pfam" id="PF24809">
    <property type="entry name" value="DUF7708"/>
    <property type="match status" value="1"/>
</dbReference>
<dbReference type="Proteomes" id="UP001628179">
    <property type="component" value="Unassembled WGS sequence"/>
</dbReference>
<dbReference type="InterPro" id="IPR056125">
    <property type="entry name" value="DUF7708"/>
</dbReference>
<dbReference type="GeneID" id="98177533"/>
<name>A0ABQ0GFN5_9PEZI</name>
<comment type="caution">
    <text evidence="2">The sequence shown here is derived from an EMBL/GenBank/DDBJ whole genome shotgun (WGS) entry which is preliminary data.</text>
</comment>
<evidence type="ECO:0000259" key="1">
    <source>
        <dbReference type="Pfam" id="PF24809"/>
    </source>
</evidence>
<dbReference type="RefSeq" id="XP_070918311.1">
    <property type="nucleotide sequence ID" value="XM_071062210.1"/>
</dbReference>
<evidence type="ECO:0000313" key="2">
    <source>
        <dbReference type="EMBL" id="GAB1316580.1"/>
    </source>
</evidence>
<organism evidence="2 3">
    <name type="scientific">Madurella fahalii</name>
    <dbReference type="NCBI Taxonomy" id="1157608"/>
    <lineage>
        <taxon>Eukaryota</taxon>
        <taxon>Fungi</taxon>
        <taxon>Dikarya</taxon>
        <taxon>Ascomycota</taxon>
        <taxon>Pezizomycotina</taxon>
        <taxon>Sordariomycetes</taxon>
        <taxon>Sordariomycetidae</taxon>
        <taxon>Sordariales</taxon>
        <taxon>Sordariales incertae sedis</taxon>
        <taxon>Madurella</taxon>
    </lineage>
</organism>
<gene>
    <name evidence="2" type="ORF">MFIFM68171_06790</name>
</gene>
<keyword evidence="3" id="KW-1185">Reference proteome</keyword>
<accession>A0ABQ0GFN5</accession>
<dbReference type="EMBL" id="BAAFSV010000003">
    <property type="protein sequence ID" value="GAB1316580.1"/>
    <property type="molecule type" value="Genomic_DNA"/>
</dbReference>
<proteinExistence type="predicted"/>